<evidence type="ECO:0000313" key="2">
    <source>
        <dbReference type="EMBL" id="KAF2884762.1"/>
    </source>
</evidence>
<reference evidence="2" key="1">
    <citation type="submission" date="2019-08" db="EMBL/GenBank/DDBJ databases">
        <title>The genome of the North American firefly Photinus pyralis.</title>
        <authorList>
            <consortium name="Photinus pyralis genome working group"/>
            <person name="Fallon T.R."/>
            <person name="Sander Lower S.E."/>
            <person name="Weng J.-K."/>
        </authorList>
    </citation>
    <scope>NUCLEOTIDE SEQUENCE</scope>
    <source>
        <strain evidence="2">TRF0915ILg1</strain>
        <tissue evidence="2">Whole body</tissue>
    </source>
</reference>
<sequence length="206" mass="23420">MYSVPFEKSHKSLRNPKSCFPLFPHGPASDQKRQAIIDECRTLTIFDPETRKSYELVVSTTDYIKATTDSYFASSLLFHEQATRPSTSTTSAEDDHKVNVNESVGSEINLGNESVGGEINVDNDTERESTKLTYIWKYDQVKALISSMSNHIQDLDNPKKRKDVYDNVANNLVSNKYQVSATIVQNKWKNLLKNYRKAKDTKTRTG</sequence>
<protein>
    <recommendedName>
        <fullName evidence="1">Myb/SANT-like DNA-binding domain-containing protein</fullName>
    </recommendedName>
</protein>
<name>A0A8K0CGC9_IGNLU</name>
<dbReference type="EMBL" id="VTPC01090132">
    <property type="protein sequence ID" value="KAF2884762.1"/>
    <property type="molecule type" value="Genomic_DNA"/>
</dbReference>
<gene>
    <name evidence="2" type="ORF">ILUMI_21407</name>
</gene>
<dbReference type="Gene3D" id="1.10.10.60">
    <property type="entry name" value="Homeodomain-like"/>
    <property type="match status" value="1"/>
</dbReference>
<organism evidence="2 3">
    <name type="scientific">Ignelater luminosus</name>
    <name type="common">Cucubano</name>
    <name type="synonym">Pyrophorus luminosus</name>
    <dbReference type="NCBI Taxonomy" id="2038154"/>
    <lineage>
        <taxon>Eukaryota</taxon>
        <taxon>Metazoa</taxon>
        <taxon>Ecdysozoa</taxon>
        <taxon>Arthropoda</taxon>
        <taxon>Hexapoda</taxon>
        <taxon>Insecta</taxon>
        <taxon>Pterygota</taxon>
        <taxon>Neoptera</taxon>
        <taxon>Endopterygota</taxon>
        <taxon>Coleoptera</taxon>
        <taxon>Polyphaga</taxon>
        <taxon>Elateriformia</taxon>
        <taxon>Elateroidea</taxon>
        <taxon>Elateridae</taxon>
        <taxon>Agrypninae</taxon>
        <taxon>Pyrophorini</taxon>
        <taxon>Ignelater</taxon>
    </lineage>
</organism>
<evidence type="ECO:0000259" key="1">
    <source>
        <dbReference type="Pfam" id="PF13837"/>
    </source>
</evidence>
<evidence type="ECO:0000313" key="3">
    <source>
        <dbReference type="Proteomes" id="UP000801492"/>
    </source>
</evidence>
<dbReference type="Pfam" id="PF13837">
    <property type="entry name" value="Myb_DNA-bind_4"/>
    <property type="match status" value="1"/>
</dbReference>
<feature type="domain" description="Myb/SANT-like DNA-binding" evidence="1">
    <location>
        <begin position="136"/>
        <end position="204"/>
    </location>
</feature>
<comment type="caution">
    <text evidence="2">The sequence shown here is derived from an EMBL/GenBank/DDBJ whole genome shotgun (WGS) entry which is preliminary data.</text>
</comment>
<dbReference type="Proteomes" id="UP000801492">
    <property type="component" value="Unassembled WGS sequence"/>
</dbReference>
<dbReference type="AlphaFoldDB" id="A0A8K0CGC9"/>
<accession>A0A8K0CGC9</accession>
<dbReference type="OrthoDB" id="6742202at2759"/>
<dbReference type="InterPro" id="IPR044822">
    <property type="entry name" value="Myb_DNA-bind_4"/>
</dbReference>
<keyword evidence="3" id="KW-1185">Reference proteome</keyword>
<proteinExistence type="predicted"/>